<feature type="compositionally biased region" description="Basic residues" evidence="1">
    <location>
        <begin position="256"/>
        <end position="268"/>
    </location>
</feature>
<gene>
    <name evidence="2" type="ORF">PCOR1329_LOCUS67717</name>
</gene>
<evidence type="ECO:0000313" key="3">
    <source>
        <dbReference type="Proteomes" id="UP001189429"/>
    </source>
</evidence>
<dbReference type="EMBL" id="CAUYUJ010018792">
    <property type="protein sequence ID" value="CAK0886349.1"/>
    <property type="molecule type" value="Genomic_DNA"/>
</dbReference>
<keyword evidence="3" id="KW-1185">Reference proteome</keyword>
<name>A0ABN9WMP7_9DINO</name>
<sequence>QAAPAADSRDPPQPPTVYWEAPPPRAPAAPQVRDGVQWPGHGVPFARGHCGGKQAAPVADYWEAPPADYWEAPPPRAPAQRGGDGALGPRRAHCGGTQAAGSANAAAAGSPAPGDETVLTLVPPSVPNDPADLHRGQQGEWLPRVVTVMIRRHPDRREAGGPAGPHRADRVQAPLRLRIPAPQFPHRHQPGARVCQLRHPERRRQLLQHVEPVAVGGRPPRRGRAQDPGLAGAGLRGEHQELDRLQAAPREEPRVPRLHRRRPVRRRPLSPARPCPRAPPARARAAEPRCQPRLRPRSAASEGGDPASALSVSMGCLSLVSLADGERVRPWTPFCDVRESSTKHRHMHELSAVHADFLGRHWPLFSADARGAARGAAWNSSTLATGGRAGVDHFSRGGGGITAEVNLAAPSLRFKAPRAALSSRAGRRGARWPAPAASLGALPARGLALRDACLGERPQQAACLLHIHFRIYGPFLSASAPWVGSAQGASFAHLPWQRGRVMPHHTHCSVNHFPSLRLAALLRRVGGPRGLPPSALAPSSVAWANGPSPAQTGPELRHYSISRWSNISSCCHGVCSHLDRHGLVLHWDTVLFFEVRPRTSANFWGHGVHHLSRSRRAASLALSLSLSLSFFFSLSL</sequence>
<feature type="compositionally biased region" description="Low complexity" evidence="1">
    <location>
        <begin position="280"/>
        <end position="293"/>
    </location>
</feature>
<feature type="compositionally biased region" description="Pro residues" evidence="1">
    <location>
        <begin position="11"/>
        <end position="27"/>
    </location>
</feature>
<feature type="region of interest" description="Disordered" evidence="1">
    <location>
        <begin position="1"/>
        <end position="39"/>
    </location>
</feature>
<comment type="caution">
    <text evidence="2">The sequence shown here is derived from an EMBL/GenBank/DDBJ whole genome shotgun (WGS) entry which is preliminary data.</text>
</comment>
<evidence type="ECO:0000313" key="2">
    <source>
        <dbReference type="EMBL" id="CAK0886349.1"/>
    </source>
</evidence>
<organism evidence="2 3">
    <name type="scientific">Prorocentrum cordatum</name>
    <dbReference type="NCBI Taxonomy" id="2364126"/>
    <lineage>
        <taxon>Eukaryota</taxon>
        <taxon>Sar</taxon>
        <taxon>Alveolata</taxon>
        <taxon>Dinophyceae</taxon>
        <taxon>Prorocentrales</taxon>
        <taxon>Prorocentraceae</taxon>
        <taxon>Prorocentrum</taxon>
    </lineage>
</organism>
<feature type="compositionally biased region" description="Basic and acidic residues" evidence="1">
    <location>
        <begin position="236"/>
        <end position="255"/>
    </location>
</feature>
<evidence type="ECO:0000256" key="1">
    <source>
        <dbReference type="SAM" id="MobiDB-lite"/>
    </source>
</evidence>
<protein>
    <submittedName>
        <fullName evidence="2">Uncharacterized protein</fullName>
    </submittedName>
</protein>
<feature type="non-terminal residue" evidence="2">
    <location>
        <position position="1"/>
    </location>
</feature>
<dbReference type="Proteomes" id="UP001189429">
    <property type="component" value="Unassembled WGS sequence"/>
</dbReference>
<reference evidence="2" key="1">
    <citation type="submission" date="2023-10" db="EMBL/GenBank/DDBJ databases">
        <authorList>
            <person name="Chen Y."/>
            <person name="Shah S."/>
            <person name="Dougan E. K."/>
            <person name="Thang M."/>
            <person name="Chan C."/>
        </authorList>
    </citation>
    <scope>NUCLEOTIDE SEQUENCE [LARGE SCALE GENOMIC DNA]</scope>
</reference>
<accession>A0ABN9WMP7</accession>
<feature type="region of interest" description="Disordered" evidence="1">
    <location>
        <begin position="67"/>
        <end position="116"/>
    </location>
</feature>
<feature type="region of interest" description="Disordered" evidence="1">
    <location>
        <begin position="214"/>
        <end position="308"/>
    </location>
</feature>
<feature type="compositionally biased region" description="Low complexity" evidence="1">
    <location>
        <begin position="99"/>
        <end position="114"/>
    </location>
</feature>
<proteinExistence type="predicted"/>